<dbReference type="PROSITE" id="PS51257">
    <property type="entry name" value="PROKAR_LIPOPROTEIN"/>
    <property type="match status" value="1"/>
</dbReference>
<evidence type="ECO:0000256" key="2">
    <source>
        <dbReference type="ARBA" id="ARBA00022630"/>
    </source>
</evidence>
<gene>
    <name evidence="5" type="ORF">KHLLAP_LOCUS5386</name>
</gene>
<accession>A0AAI8YF24</accession>
<evidence type="ECO:0000256" key="3">
    <source>
        <dbReference type="ARBA" id="ARBA00022827"/>
    </source>
</evidence>
<keyword evidence="6" id="KW-1185">Reference proteome</keyword>
<evidence type="ECO:0000313" key="5">
    <source>
        <dbReference type="EMBL" id="CAJ2504918.1"/>
    </source>
</evidence>
<comment type="similarity">
    <text evidence="1">Belongs to the oxygen-dependent FAD-linked oxidoreductase family.</text>
</comment>
<dbReference type="InterPro" id="IPR050416">
    <property type="entry name" value="FAD-linked_Oxidoreductase"/>
</dbReference>
<keyword evidence="4" id="KW-0560">Oxidoreductase</keyword>
<sequence>MDGRVPSIGLGGFASSCVTFLSRSHGFSCDNIYGYEVVLASGEIVYVTTSSYPDLGGLSDIADIADVVNTYGATIPSSANR</sequence>
<dbReference type="AlphaFoldDB" id="A0AAI8YF24"/>
<dbReference type="Proteomes" id="UP001295740">
    <property type="component" value="Unassembled WGS sequence"/>
</dbReference>
<dbReference type="PANTHER" id="PTHR42973">
    <property type="entry name" value="BINDING OXIDOREDUCTASE, PUTATIVE (AFU_ORTHOLOGUE AFUA_1G17690)-RELATED"/>
    <property type="match status" value="1"/>
</dbReference>
<evidence type="ECO:0000256" key="1">
    <source>
        <dbReference type="ARBA" id="ARBA00005466"/>
    </source>
</evidence>
<dbReference type="InterPro" id="IPR016169">
    <property type="entry name" value="FAD-bd_PCMH_sub2"/>
</dbReference>
<evidence type="ECO:0000256" key="4">
    <source>
        <dbReference type="ARBA" id="ARBA00023002"/>
    </source>
</evidence>
<evidence type="ECO:0000313" key="6">
    <source>
        <dbReference type="Proteomes" id="UP001295740"/>
    </source>
</evidence>
<organism evidence="5 6">
    <name type="scientific">Anthostomella pinea</name>
    <dbReference type="NCBI Taxonomy" id="933095"/>
    <lineage>
        <taxon>Eukaryota</taxon>
        <taxon>Fungi</taxon>
        <taxon>Dikarya</taxon>
        <taxon>Ascomycota</taxon>
        <taxon>Pezizomycotina</taxon>
        <taxon>Sordariomycetes</taxon>
        <taxon>Xylariomycetidae</taxon>
        <taxon>Xylariales</taxon>
        <taxon>Xylariaceae</taxon>
        <taxon>Anthostomella</taxon>
    </lineage>
</organism>
<dbReference type="PANTHER" id="PTHR42973:SF22">
    <property type="entry name" value="FAD-BINDING PCMH-TYPE DOMAIN-CONTAINING PROTEIN-RELATED"/>
    <property type="match status" value="1"/>
</dbReference>
<dbReference type="GO" id="GO:0016491">
    <property type="term" value="F:oxidoreductase activity"/>
    <property type="evidence" value="ECO:0007669"/>
    <property type="project" value="UniProtKB-KW"/>
</dbReference>
<name>A0AAI8YF24_9PEZI</name>
<dbReference type="Gene3D" id="3.30.465.10">
    <property type="match status" value="1"/>
</dbReference>
<protein>
    <submittedName>
        <fullName evidence="5">Uu.00g123120.m01.CDS01</fullName>
    </submittedName>
</protein>
<keyword evidence="2" id="KW-0285">Flavoprotein</keyword>
<keyword evidence="3" id="KW-0274">FAD</keyword>
<reference evidence="5" key="1">
    <citation type="submission" date="2023-10" db="EMBL/GenBank/DDBJ databases">
        <authorList>
            <person name="Hackl T."/>
        </authorList>
    </citation>
    <scope>NUCLEOTIDE SEQUENCE</scope>
</reference>
<dbReference type="GO" id="GO:0050660">
    <property type="term" value="F:flavin adenine dinucleotide binding"/>
    <property type="evidence" value="ECO:0007669"/>
    <property type="project" value="InterPro"/>
</dbReference>
<comment type="caution">
    <text evidence="5">The sequence shown here is derived from an EMBL/GenBank/DDBJ whole genome shotgun (WGS) entry which is preliminary data.</text>
</comment>
<dbReference type="EMBL" id="CAUWAG010000007">
    <property type="protein sequence ID" value="CAJ2504918.1"/>
    <property type="molecule type" value="Genomic_DNA"/>
</dbReference>
<dbReference type="SUPFAM" id="SSF56176">
    <property type="entry name" value="FAD-binding/transporter-associated domain-like"/>
    <property type="match status" value="1"/>
</dbReference>
<proteinExistence type="inferred from homology"/>
<dbReference type="InterPro" id="IPR036318">
    <property type="entry name" value="FAD-bd_PCMH-like_sf"/>
</dbReference>